<accession>A0A915YAW9</accession>
<dbReference type="AlphaFoldDB" id="A0A915YAW9"/>
<proteinExistence type="predicted"/>
<dbReference type="EMBL" id="AP026867">
    <property type="protein sequence ID" value="BDS09390.1"/>
    <property type="molecule type" value="Genomic_DNA"/>
</dbReference>
<sequence>MGITHESGLFALINRLTVGEKRYIRQCINQKGEQNSNYAKLFDAAVKPEEL</sequence>
<protein>
    <submittedName>
        <fullName evidence="1">Uncharacterized protein</fullName>
    </submittedName>
</protein>
<keyword evidence="2" id="KW-1185">Reference proteome</keyword>
<reference evidence="1" key="1">
    <citation type="submission" date="2022-09" db="EMBL/GenBank/DDBJ databases">
        <title>Aureispira anguillicida sp. nov., isolated from Leptocephalus of Japanese eel Anguilla japonica.</title>
        <authorList>
            <person name="Yuasa K."/>
            <person name="Mekata T."/>
            <person name="Ikunari K."/>
        </authorList>
    </citation>
    <scope>NUCLEOTIDE SEQUENCE</scope>
    <source>
        <strain evidence="1">EL160426</strain>
    </source>
</reference>
<dbReference type="KEGG" id="aup:AsAng_0000880"/>
<organism evidence="1 2">
    <name type="scientific">Aureispira anguillae</name>
    <dbReference type="NCBI Taxonomy" id="2864201"/>
    <lineage>
        <taxon>Bacteria</taxon>
        <taxon>Pseudomonadati</taxon>
        <taxon>Bacteroidota</taxon>
        <taxon>Saprospiria</taxon>
        <taxon>Saprospirales</taxon>
        <taxon>Saprospiraceae</taxon>
        <taxon>Aureispira</taxon>
    </lineage>
</organism>
<evidence type="ECO:0000313" key="1">
    <source>
        <dbReference type="EMBL" id="BDS09390.1"/>
    </source>
</evidence>
<evidence type="ECO:0000313" key="2">
    <source>
        <dbReference type="Proteomes" id="UP001060919"/>
    </source>
</evidence>
<dbReference type="Proteomes" id="UP001060919">
    <property type="component" value="Chromosome"/>
</dbReference>
<dbReference type="RefSeq" id="WP_264790789.1">
    <property type="nucleotide sequence ID" value="NZ_AP026867.1"/>
</dbReference>
<gene>
    <name evidence="1" type="ORF">AsAng_0000880</name>
</gene>
<name>A0A915YAW9_9BACT</name>